<protein>
    <recommendedName>
        <fullName evidence="3">F-box domain-containing protein</fullName>
    </recommendedName>
</protein>
<gene>
    <name evidence="1" type="ORF">EMPG_17772</name>
</gene>
<evidence type="ECO:0000313" key="2">
    <source>
        <dbReference type="Proteomes" id="UP000053573"/>
    </source>
</evidence>
<accession>A0A0H1B5P9</accession>
<dbReference type="Gene3D" id="2.100.10.30">
    <property type="entry name" value="Jacalin-like lectin domain"/>
    <property type="match status" value="1"/>
</dbReference>
<name>A0A0H1B5P9_9EURO</name>
<comment type="caution">
    <text evidence="1">The sequence shown here is derived from an EMBL/GenBank/DDBJ whole genome shotgun (WGS) entry which is preliminary data.</text>
</comment>
<dbReference type="Proteomes" id="UP000053573">
    <property type="component" value="Unassembled WGS sequence"/>
</dbReference>
<dbReference type="SUPFAM" id="SSF51101">
    <property type="entry name" value="Mannose-binding lectins"/>
    <property type="match status" value="1"/>
</dbReference>
<proteinExistence type="predicted"/>
<evidence type="ECO:0000313" key="1">
    <source>
        <dbReference type="EMBL" id="KLJ06740.1"/>
    </source>
</evidence>
<dbReference type="EMBL" id="LDEV01002984">
    <property type="protein sequence ID" value="KLJ06740.1"/>
    <property type="molecule type" value="Genomic_DNA"/>
</dbReference>
<reference evidence="2" key="1">
    <citation type="journal article" date="2015" name="PLoS Genet.">
        <title>The dynamic genome and transcriptome of the human fungal pathogen Blastomyces and close relative Emmonsia.</title>
        <authorList>
            <person name="Munoz J.F."/>
            <person name="Gauthier G.M."/>
            <person name="Desjardins C.A."/>
            <person name="Gallo J.E."/>
            <person name="Holder J."/>
            <person name="Sullivan T.D."/>
            <person name="Marty A.J."/>
            <person name="Carmen J.C."/>
            <person name="Chen Z."/>
            <person name="Ding L."/>
            <person name="Gujja S."/>
            <person name="Magrini V."/>
            <person name="Misas E."/>
            <person name="Mitreva M."/>
            <person name="Priest M."/>
            <person name="Saif S."/>
            <person name="Whiston E.A."/>
            <person name="Young S."/>
            <person name="Zeng Q."/>
            <person name="Goldman W.E."/>
            <person name="Mardis E.R."/>
            <person name="Taylor J.W."/>
            <person name="McEwen J.G."/>
            <person name="Clay O.K."/>
            <person name="Klein B.S."/>
            <person name="Cuomo C.A."/>
        </authorList>
    </citation>
    <scope>NUCLEOTIDE SEQUENCE [LARGE SCALE GENOMIC DNA]</scope>
    <source>
        <strain evidence="2">UAMH 139</strain>
    </source>
</reference>
<sequence>MPCSYASGGCDFPPNFPFHWCCFEILTRVVTGSTATGSIDKDILYRSMIGLSPPYARSLSISYGTLLGVEQFWASVPGEEYAVTHPTIIPGFEEVLRTLILEKTFKITSPNRLNLTHKVRWDPFSIFPYDLLYSVLSFLPGDSILAFMAASWPVYSATRHPPFWKQLMYWGMPWFWELHKVVREHPTDLDYKNLYLWLDTATVPKYGMDGPFLGIANRRRIWDACTQLAERYFSSFPKPDKTTDEDFNSVLQDTQIMQLPMVKYPQPDREIRTISKRLLHTLEELNNRSAILETLWTSDGYLMGLTVILGASCRVFGRAAATDGVTKRILSIESGDWIAGFVVYLPEMYLLYDDDYAAVRGVDVIFKFGNDSTIGSRTGNCRPFMVSDDHYLVGLVGQTGEDEIISRFGILESPITESKEFSIHDAKLVPPSERPFAQRLLWGQNALQLELSNALSGVKRPIWNHPNIDVLPFNGTGSVSDGVPDDLIPYQPFIWAKVDLELQKLTRLSAYVKTYKTSSGSMKCVLGLGAAYTRTYWEPKRHVGESLREDGMDEDPGAEILHFEIDGPNSEYVVGVEAAMGSFLKAIKFRTNKGREVCFGDQNQDTWEDARPADGDMFTGLAAAFRPLAEYAKISKRDVIAKPDGKDDLLILPFGLLEPTYNEFCSSSDEDDY</sequence>
<dbReference type="OrthoDB" id="9984533at2759"/>
<evidence type="ECO:0008006" key="3">
    <source>
        <dbReference type="Google" id="ProtNLM"/>
    </source>
</evidence>
<dbReference type="AlphaFoldDB" id="A0A0H1B5P9"/>
<organism evidence="1 2">
    <name type="scientific">Blastomyces silverae</name>
    <dbReference type="NCBI Taxonomy" id="2060906"/>
    <lineage>
        <taxon>Eukaryota</taxon>
        <taxon>Fungi</taxon>
        <taxon>Dikarya</taxon>
        <taxon>Ascomycota</taxon>
        <taxon>Pezizomycotina</taxon>
        <taxon>Eurotiomycetes</taxon>
        <taxon>Eurotiomycetidae</taxon>
        <taxon>Onygenales</taxon>
        <taxon>Ajellomycetaceae</taxon>
        <taxon>Blastomyces</taxon>
    </lineage>
</organism>
<dbReference type="InterPro" id="IPR036047">
    <property type="entry name" value="F-box-like_dom_sf"/>
</dbReference>
<dbReference type="STRING" id="2060906.A0A0H1B5P9"/>
<dbReference type="SUPFAM" id="SSF81383">
    <property type="entry name" value="F-box domain"/>
    <property type="match status" value="1"/>
</dbReference>
<dbReference type="InterPro" id="IPR036404">
    <property type="entry name" value="Jacalin-like_lectin_dom_sf"/>
</dbReference>
<keyword evidence="2" id="KW-1185">Reference proteome</keyword>